<dbReference type="EMBL" id="JARJCW010000165">
    <property type="protein sequence ID" value="KAJ7189811.1"/>
    <property type="molecule type" value="Genomic_DNA"/>
</dbReference>
<gene>
    <name evidence="1" type="ORF">GGX14DRAFT_408516</name>
</gene>
<comment type="caution">
    <text evidence="1">The sequence shown here is derived from an EMBL/GenBank/DDBJ whole genome shotgun (WGS) entry which is preliminary data.</text>
</comment>
<evidence type="ECO:0000313" key="2">
    <source>
        <dbReference type="Proteomes" id="UP001219525"/>
    </source>
</evidence>
<protein>
    <submittedName>
        <fullName evidence="1">Uncharacterized protein</fullName>
    </submittedName>
</protein>
<organism evidence="1 2">
    <name type="scientific">Mycena pura</name>
    <dbReference type="NCBI Taxonomy" id="153505"/>
    <lineage>
        <taxon>Eukaryota</taxon>
        <taxon>Fungi</taxon>
        <taxon>Dikarya</taxon>
        <taxon>Basidiomycota</taxon>
        <taxon>Agaricomycotina</taxon>
        <taxon>Agaricomycetes</taxon>
        <taxon>Agaricomycetidae</taxon>
        <taxon>Agaricales</taxon>
        <taxon>Marasmiineae</taxon>
        <taxon>Mycenaceae</taxon>
        <taxon>Mycena</taxon>
    </lineage>
</organism>
<proteinExistence type="predicted"/>
<dbReference type="AlphaFoldDB" id="A0AAD6UMP8"/>
<name>A0AAD6UMP8_9AGAR</name>
<sequence length="531" mass="58286">MASATAPATFAPASPATAAACCPPLAMEGPLIDLSSEGVFRPEDWIGRQKKWDDAGFVMLPHAAINSQLERSRCCANAHQCPGPKKPVRVRRTALPDAGYPNGYCLDTLLGSGRLWPFRDTAAGACVKSFELLWDGAHYHSKRHLAGYALRLTSTSAGRIIKHGRRGSVSRAERDMPPRVMAEGRVGYFYIPVNIAALGYVYIPAIIAALSECAPHWHWHSAEPRARFSPPCCTIFMSAMALSRHSTRFDNVGTERCRAMARTGRCTAALDAKKSQIQTTMYRSFFVIFEPKIAEVVGDDEQSDMHTLNVDHDDELSHASDVDGRHCSAYLKGWYCRLIHHAASLARDPDAWWRISPERCSGKPVRGTPRRVLARAAMRRHNADSLRLVQFIKAPTREALTIAPAASASAQRGGQNCALSVGRQQAAYGVRQARGTRVPRRTSSGEQTTWCGQLVLHDQCAVWMRPVVLLGTGSSEWRFFKMRACSGQRVASGASWGTLIPTLAGVLRFGGINDYQGVSDKIRGLNKKPFG</sequence>
<accession>A0AAD6UMP8</accession>
<keyword evidence="2" id="KW-1185">Reference proteome</keyword>
<reference evidence="1" key="1">
    <citation type="submission" date="2023-03" db="EMBL/GenBank/DDBJ databases">
        <title>Massive genome expansion in bonnet fungi (Mycena s.s.) driven by repeated elements and novel gene families across ecological guilds.</title>
        <authorList>
            <consortium name="Lawrence Berkeley National Laboratory"/>
            <person name="Harder C.B."/>
            <person name="Miyauchi S."/>
            <person name="Viragh M."/>
            <person name="Kuo A."/>
            <person name="Thoen E."/>
            <person name="Andreopoulos B."/>
            <person name="Lu D."/>
            <person name="Skrede I."/>
            <person name="Drula E."/>
            <person name="Henrissat B."/>
            <person name="Morin E."/>
            <person name="Kohler A."/>
            <person name="Barry K."/>
            <person name="LaButti K."/>
            <person name="Morin E."/>
            <person name="Salamov A."/>
            <person name="Lipzen A."/>
            <person name="Mereny Z."/>
            <person name="Hegedus B."/>
            <person name="Baldrian P."/>
            <person name="Stursova M."/>
            <person name="Weitz H."/>
            <person name="Taylor A."/>
            <person name="Grigoriev I.V."/>
            <person name="Nagy L.G."/>
            <person name="Martin F."/>
            <person name="Kauserud H."/>
        </authorList>
    </citation>
    <scope>NUCLEOTIDE SEQUENCE</scope>
    <source>
        <strain evidence="1">9144</strain>
    </source>
</reference>
<evidence type="ECO:0000313" key="1">
    <source>
        <dbReference type="EMBL" id="KAJ7189811.1"/>
    </source>
</evidence>
<dbReference type="Proteomes" id="UP001219525">
    <property type="component" value="Unassembled WGS sequence"/>
</dbReference>